<feature type="compositionally biased region" description="Basic and acidic residues" evidence="1">
    <location>
        <begin position="99"/>
        <end position="115"/>
    </location>
</feature>
<feature type="compositionally biased region" description="Basic and acidic residues" evidence="1">
    <location>
        <begin position="207"/>
        <end position="224"/>
    </location>
</feature>
<reference evidence="2" key="2">
    <citation type="journal article" date="2023" name="Science">
        <title>Genomic signatures of disease resistance in endangered staghorn corals.</title>
        <authorList>
            <person name="Vollmer S.V."/>
            <person name="Selwyn J.D."/>
            <person name="Despard B.A."/>
            <person name="Roesel C.L."/>
        </authorList>
    </citation>
    <scope>NUCLEOTIDE SEQUENCE</scope>
    <source>
        <strain evidence="2">K2</strain>
    </source>
</reference>
<feature type="compositionally biased region" description="Acidic residues" evidence="1">
    <location>
        <begin position="150"/>
        <end position="159"/>
    </location>
</feature>
<accession>A0AAD9UYA7</accession>
<name>A0AAD9UYA7_ACRCE</name>
<proteinExistence type="predicted"/>
<dbReference type="Proteomes" id="UP001249851">
    <property type="component" value="Unassembled WGS sequence"/>
</dbReference>
<organism evidence="2 3">
    <name type="scientific">Acropora cervicornis</name>
    <name type="common">Staghorn coral</name>
    <dbReference type="NCBI Taxonomy" id="6130"/>
    <lineage>
        <taxon>Eukaryota</taxon>
        <taxon>Metazoa</taxon>
        <taxon>Cnidaria</taxon>
        <taxon>Anthozoa</taxon>
        <taxon>Hexacorallia</taxon>
        <taxon>Scleractinia</taxon>
        <taxon>Astrocoeniina</taxon>
        <taxon>Acroporidae</taxon>
        <taxon>Acropora</taxon>
    </lineage>
</organism>
<gene>
    <name evidence="2" type="ORF">P5673_024055</name>
</gene>
<comment type="caution">
    <text evidence="2">The sequence shown here is derived from an EMBL/GenBank/DDBJ whole genome shotgun (WGS) entry which is preliminary data.</text>
</comment>
<feature type="compositionally biased region" description="Basic and acidic residues" evidence="1">
    <location>
        <begin position="139"/>
        <end position="149"/>
    </location>
</feature>
<evidence type="ECO:0000256" key="1">
    <source>
        <dbReference type="SAM" id="MobiDB-lite"/>
    </source>
</evidence>
<dbReference type="EMBL" id="JARQWQ010000070">
    <property type="protein sequence ID" value="KAK2554356.1"/>
    <property type="molecule type" value="Genomic_DNA"/>
</dbReference>
<reference evidence="2" key="1">
    <citation type="journal article" date="2023" name="G3 (Bethesda)">
        <title>Whole genome assembly and annotation of the endangered Caribbean coral Acropora cervicornis.</title>
        <authorList>
            <person name="Selwyn J.D."/>
            <person name="Vollmer S.V."/>
        </authorList>
    </citation>
    <scope>NUCLEOTIDE SEQUENCE</scope>
    <source>
        <strain evidence="2">K2</strain>
    </source>
</reference>
<protein>
    <submittedName>
        <fullName evidence="2">Uncharacterized protein</fullName>
    </submittedName>
</protein>
<keyword evidence="3" id="KW-1185">Reference proteome</keyword>
<evidence type="ECO:0000313" key="2">
    <source>
        <dbReference type="EMBL" id="KAK2554356.1"/>
    </source>
</evidence>
<evidence type="ECO:0000313" key="3">
    <source>
        <dbReference type="Proteomes" id="UP001249851"/>
    </source>
</evidence>
<dbReference type="AlphaFoldDB" id="A0AAD9UYA7"/>
<feature type="region of interest" description="Disordered" evidence="1">
    <location>
        <begin position="202"/>
        <end position="236"/>
    </location>
</feature>
<sequence>MRCFLSLTSLKLRLKVDSFGGVRGPLSAVGFGFTGLLVTGVGDLDIDLLDSDPDSDSVESCEACFGDLSSPPSFCFTSAVTLLLLDELECSLADEAEPDRERDLDREPDRDRDGDLEGVCDTECDREREAECDEERDSDPERERDREDRDESEEDEDDRLLELAEDTECRLGEVVLCHGSIHSSFGEEDGVRFPLRFRLSRSLTGQRQERETESSYRERYDRIKTNPRGTNSRSEK</sequence>
<feature type="region of interest" description="Disordered" evidence="1">
    <location>
        <begin position="96"/>
        <end position="159"/>
    </location>
</feature>
<feature type="compositionally biased region" description="Polar residues" evidence="1">
    <location>
        <begin position="227"/>
        <end position="236"/>
    </location>
</feature>